<proteinExistence type="predicted"/>
<name>A0ABV5CVZ1_9ACTN</name>
<evidence type="ECO:0000313" key="2">
    <source>
        <dbReference type="Proteomes" id="UP001582793"/>
    </source>
</evidence>
<evidence type="ECO:0000313" key="1">
    <source>
        <dbReference type="EMBL" id="MFB6396177.1"/>
    </source>
</evidence>
<dbReference type="EMBL" id="JBCGDC010000082">
    <property type="protein sequence ID" value="MFB6396177.1"/>
    <property type="molecule type" value="Genomic_DNA"/>
</dbReference>
<reference evidence="1 2" key="1">
    <citation type="submission" date="2024-04" db="EMBL/GenBank/DDBJ databases">
        <title>Polymorphospora sp. isolated from Baiyangdian Lake in Xiong'an New Area.</title>
        <authorList>
            <person name="Zhang X."/>
            <person name="Liu J."/>
        </authorList>
    </citation>
    <scope>NUCLEOTIDE SEQUENCE [LARGE SCALE GENOMIC DNA]</scope>
    <source>
        <strain evidence="1 2">2-325</strain>
    </source>
</reference>
<dbReference type="Proteomes" id="UP001582793">
    <property type="component" value="Unassembled WGS sequence"/>
</dbReference>
<comment type="caution">
    <text evidence="1">The sequence shown here is derived from an EMBL/GenBank/DDBJ whole genome shotgun (WGS) entry which is preliminary data.</text>
</comment>
<keyword evidence="2" id="KW-1185">Reference proteome</keyword>
<accession>A0ABV5CVZ1</accession>
<dbReference type="RefSeq" id="WP_375735712.1">
    <property type="nucleotide sequence ID" value="NZ_JBCGDC010000082.1"/>
</dbReference>
<protein>
    <submittedName>
        <fullName evidence="1">Uncharacterized protein</fullName>
    </submittedName>
</protein>
<sequence length="96" mass="10429">MSFNLADPCLWCIDGNTPAGIHGVLNEVYRPCPVCLIVCDLCEGEGLFPAEYTCLHCLTDRLARLGLAPVLCAHCLGVIDLIPRDTTQEATCDVEH</sequence>
<gene>
    <name evidence="1" type="ORF">AAFH96_24150</name>
</gene>
<organism evidence="1 2">
    <name type="scientific">Polymorphospora lycopeni</name>
    <dbReference type="NCBI Taxonomy" id="3140240"/>
    <lineage>
        <taxon>Bacteria</taxon>
        <taxon>Bacillati</taxon>
        <taxon>Actinomycetota</taxon>
        <taxon>Actinomycetes</taxon>
        <taxon>Micromonosporales</taxon>
        <taxon>Micromonosporaceae</taxon>
        <taxon>Polymorphospora</taxon>
    </lineage>
</organism>